<name>A0ABP7GH47_9ACTN</name>
<sequence length="82" mass="9523">MRNPIADPQNRHSRRGNSLRPRPYVAIPFTPDPPSYPVPPRAAMVRPYVWRSERRRQQQRDDRTRLGLGVLLDLARPLEVAA</sequence>
<evidence type="ECO:0000256" key="1">
    <source>
        <dbReference type="SAM" id="MobiDB-lite"/>
    </source>
</evidence>
<reference evidence="3" key="1">
    <citation type="journal article" date="2019" name="Int. J. Syst. Evol. Microbiol.">
        <title>The Global Catalogue of Microorganisms (GCM) 10K type strain sequencing project: providing services to taxonomists for standard genome sequencing and annotation.</title>
        <authorList>
            <consortium name="The Broad Institute Genomics Platform"/>
            <consortium name="The Broad Institute Genome Sequencing Center for Infectious Disease"/>
            <person name="Wu L."/>
            <person name="Ma J."/>
        </authorList>
    </citation>
    <scope>NUCLEOTIDE SEQUENCE [LARGE SCALE GENOMIC DNA]</scope>
    <source>
        <strain evidence="3">JCM 17137</strain>
    </source>
</reference>
<protein>
    <submittedName>
        <fullName evidence="2">Uncharacterized protein</fullName>
    </submittedName>
</protein>
<gene>
    <name evidence="2" type="ORF">GCM10022402_45710</name>
</gene>
<organism evidence="2 3">
    <name type="scientific">Salinactinospora qingdaonensis</name>
    <dbReference type="NCBI Taxonomy" id="702744"/>
    <lineage>
        <taxon>Bacteria</taxon>
        <taxon>Bacillati</taxon>
        <taxon>Actinomycetota</taxon>
        <taxon>Actinomycetes</taxon>
        <taxon>Streptosporangiales</taxon>
        <taxon>Nocardiopsidaceae</taxon>
        <taxon>Salinactinospora</taxon>
    </lineage>
</organism>
<dbReference type="EMBL" id="BAABDD010000037">
    <property type="protein sequence ID" value="GAA3763028.1"/>
    <property type="molecule type" value="Genomic_DNA"/>
</dbReference>
<evidence type="ECO:0000313" key="3">
    <source>
        <dbReference type="Proteomes" id="UP001500908"/>
    </source>
</evidence>
<evidence type="ECO:0000313" key="2">
    <source>
        <dbReference type="EMBL" id="GAA3763028.1"/>
    </source>
</evidence>
<feature type="region of interest" description="Disordered" evidence="1">
    <location>
        <begin position="1"/>
        <end position="41"/>
    </location>
</feature>
<accession>A0ABP7GH47</accession>
<dbReference type="Proteomes" id="UP001500908">
    <property type="component" value="Unassembled WGS sequence"/>
</dbReference>
<comment type="caution">
    <text evidence="2">The sequence shown here is derived from an EMBL/GenBank/DDBJ whole genome shotgun (WGS) entry which is preliminary data.</text>
</comment>
<keyword evidence="3" id="KW-1185">Reference proteome</keyword>
<proteinExistence type="predicted"/>
<feature type="compositionally biased region" description="Pro residues" evidence="1">
    <location>
        <begin position="30"/>
        <end position="40"/>
    </location>
</feature>